<evidence type="ECO:0000313" key="1">
    <source>
        <dbReference type="EMBL" id="KAJ8896351.1"/>
    </source>
</evidence>
<reference evidence="1 2" key="1">
    <citation type="submission" date="2023-02" db="EMBL/GenBank/DDBJ databases">
        <title>LHISI_Scaffold_Assembly.</title>
        <authorList>
            <person name="Stuart O.P."/>
            <person name="Cleave R."/>
            <person name="Magrath M.J.L."/>
            <person name="Mikheyev A.S."/>
        </authorList>
    </citation>
    <scope>NUCLEOTIDE SEQUENCE [LARGE SCALE GENOMIC DNA]</scope>
    <source>
        <strain evidence="1">Daus_M_001</strain>
        <tissue evidence="1">Leg muscle</tissue>
    </source>
</reference>
<accession>A0ABQ9II84</accession>
<gene>
    <name evidence="1" type="ORF">PR048_001695</name>
</gene>
<keyword evidence="2" id="KW-1185">Reference proteome</keyword>
<dbReference type="EMBL" id="JARBHB010000001">
    <property type="protein sequence ID" value="KAJ8896351.1"/>
    <property type="molecule type" value="Genomic_DNA"/>
</dbReference>
<dbReference type="Proteomes" id="UP001159363">
    <property type="component" value="Chromosome 1"/>
</dbReference>
<sequence length="138" mass="15286">MSGTYLAAGAQGKFLEQHNNEPVSFFMQEVSGSLQALCNVPLKGTNKMEHHIAYAQELYEQKRSVMLASAELNIPELSNYHDKPHQLGSCDCSTADSGSQGLKNDFYPSMKIRFKVYGNSDILTSATLLDLCFKEAPF</sequence>
<evidence type="ECO:0000313" key="2">
    <source>
        <dbReference type="Proteomes" id="UP001159363"/>
    </source>
</evidence>
<proteinExistence type="predicted"/>
<comment type="caution">
    <text evidence="1">The sequence shown here is derived from an EMBL/GenBank/DDBJ whole genome shotgun (WGS) entry which is preliminary data.</text>
</comment>
<protein>
    <submittedName>
        <fullName evidence="1">Uncharacterized protein</fullName>
    </submittedName>
</protein>
<organism evidence="1 2">
    <name type="scientific">Dryococelus australis</name>
    <dbReference type="NCBI Taxonomy" id="614101"/>
    <lineage>
        <taxon>Eukaryota</taxon>
        <taxon>Metazoa</taxon>
        <taxon>Ecdysozoa</taxon>
        <taxon>Arthropoda</taxon>
        <taxon>Hexapoda</taxon>
        <taxon>Insecta</taxon>
        <taxon>Pterygota</taxon>
        <taxon>Neoptera</taxon>
        <taxon>Polyneoptera</taxon>
        <taxon>Phasmatodea</taxon>
        <taxon>Verophasmatodea</taxon>
        <taxon>Anareolatae</taxon>
        <taxon>Phasmatidae</taxon>
        <taxon>Eurycanthinae</taxon>
        <taxon>Dryococelus</taxon>
    </lineage>
</organism>
<name>A0ABQ9II84_9NEOP</name>